<dbReference type="RefSeq" id="WP_342809046.1">
    <property type="nucleotide sequence ID" value="NZ_JAOPJZ010000009.1"/>
</dbReference>
<accession>A0AAP3E6P9</accession>
<comment type="caution">
    <text evidence="2">The sequence shown here is derived from an EMBL/GenBank/DDBJ whole genome shotgun (WGS) entry which is preliminary data.</text>
</comment>
<evidence type="ECO:0000313" key="3">
    <source>
        <dbReference type="Proteomes" id="UP001321047"/>
    </source>
</evidence>
<name>A0AAP3E6P9_9EURY</name>
<dbReference type="Proteomes" id="UP001321047">
    <property type="component" value="Unassembled WGS sequence"/>
</dbReference>
<dbReference type="Pfam" id="PF23959">
    <property type="entry name" value="DUF7288"/>
    <property type="match status" value="1"/>
</dbReference>
<dbReference type="EMBL" id="JAOPJZ010000009">
    <property type="protein sequence ID" value="MCU4752711.1"/>
    <property type="molecule type" value="Genomic_DNA"/>
</dbReference>
<dbReference type="AlphaFoldDB" id="A0AAP3E6P9"/>
<evidence type="ECO:0000256" key="1">
    <source>
        <dbReference type="SAM" id="Phobius"/>
    </source>
</evidence>
<proteinExistence type="predicted"/>
<evidence type="ECO:0000313" key="2">
    <source>
        <dbReference type="EMBL" id="MCU4752711.1"/>
    </source>
</evidence>
<keyword evidence="1" id="KW-0812">Transmembrane</keyword>
<keyword evidence="1" id="KW-1133">Transmembrane helix</keyword>
<keyword evidence="1" id="KW-0472">Membrane</keyword>
<keyword evidence="3" id="KW-1185">Reference proteome</keyword>
<dbReference type="InterPro" id="IPR055712">
    <property type="entry name" value="DUF7288"/>
</dbReference>
<sequence>MRRHEPQSRDERGQAFTLEGFTAAFILLIAVLFAVQSVVITPSSGGAVDRTAQAQVQQQVQDALIVAQQDGELSELVRFVDVDDTTDEFQSFHNESDGGQGAYTASDFGNSSQLGQNASTLGAILNGNLEAGQNYNVELYYQTNDEGDRESISLVDEGAPSSTAVTASYTVVLHENQSVTAPGSDQQLGNISISEEGEYIPNLNPGDDDAGLYNVVEIRVTVW</sequence>
<feature type="transmembrane region" description="Helical" evidence="1">
    <location>
        <begin position="21"/>
        <end position="40"/>
    </location>
</feature>
<organism evidence="2 3">
    <name type="scientific">Natronosalvus hydrolyticus</name>
    <dbReference type="NCBI Taxonomy" id="2979988"/>
    <lineage>
        <taxon>Archaea</taxon>
        <taxon>Methanobacteriati</taxon>
        <taxon>Methanobacteriota</taxon>
        <taxon>Stenosarchaea group</taxon>
        <taxon>Halobacteria</taxon>
        <taxon>Halobacteriales</taxon>
        <taxon>Natrialbaceae</taxon>
        <taxon>Natronosalvus</taxon>
    </lineage>
</organism>
<gene>
    <name evidence="2" type="ORF">OB919_12115</name>
</gene>
<reference evidence="2 3" key="1">
    <citation type="submission" date="2022-09" db="EMBL/GenBank/DDBJ databases">
        <title>Enrichment on poylsaccharides allowed isolation of novel metabolic and taxonomic groups of Haloarchaea.</title>
        <authorList>
            <person name="Sorokin D.Y."/>
            <person name="Elcheninov A.G."/>
            <person name="Khizhniak T.V."/>
            <person name="Kolganova T.V."/>
            <person name="Kublanov I.V."/>
        </authorList>
    </citation>
    <scope>NUCLEOTIDE SEQUENCE [LARGE SCALE GENOMIC DNA]</scope>
    <source>
        <strain evidence="2 3">AArc-curdl1</strain>
    </source>
</reference>
<protein>
    <submittedName>
        <fullName evidence="2">Uncharacterized protein</fullName>
    </submittedName>
</protein>